<feature type="domain" description="ABC3 transporter permease C-terminal" evidence="9">
    <location>
        <begin position="244"/>
        <end position="355"/>
    </location>
</feature>
<name>A0A9X6YPV1_BACCE</name>
<dbReference type="Proteomes" id="UP000219869">
    <property type="component" value="Unassembled WGS sequence"/>
</dbReference>
<reference evidence="10 11" key="1">
    <citation type="submission" date="2017-09" db="EMBL/GenBank/DDBJ databases">
        <title>Large-scale bioinformatics analysis of Bacillus genomes uncovers conserved roles of natural products in bacterial physiology.</title>
        <authorList>
            <consortium name="Agbiome Team Llc"/>
            <person name="Bleich R.M."/>
            <person name="Kirk G.J."/>
            <person name="Santa Maria K.C."/>
            <person name="Allen S.E."/>
            <person name="Farag S."/>
            <person name="Shank E.A."/>
            <person name="Bowers A."/>
        </authorList>
    </citation>
    <scope>NUCLEOTIDE SEQUENCE [LARGE SCALE GENOMIC DNA]</scope>
    <source>
        <strain evidence="10 11">AFS006334</strain>
    </source>
</reference>
<evidence type="ECO:0000256" key="6">
    <source>
        <dbReference type="ARBA" id="ARBA00023136"/>
    </source>
</evidence>
<evidence type="ECO:0000256" key="1">
    <source>
        <dbReference type="ARBA" id="ARBA00004651"/>
    </source>
</evidence>
<dbReference type="RefSeq" id="WP_098324228.1">
    <property type="nucleotide sequence ID" value="NZ_NTXW01000090.1"/>
</dbReference>
<dbReference type="PANTHER" id="PTHR30489:SF0">
    <property type="entry name" value="LIPOPROTEIN-RELEASING SYSTEM TRANSMEMBRANE PROTEIN LOLE"/>
    <property type="match status" value="1"/>
</dbReference>
<evidence type="ECO:0000256" key="7">
    <source>
        <dbReference type="SAM" id="Coils"/>
    </source>
</evidence>
<comment type="caution">
    <text evidence="10">The sequence shown here is derived from an EMBL/GenBank/DDBJ whole genome shotgun (WGS) entry which is preliminary data.</text>
</comment>
<feature type="transmembrane region" description="Helical" evidence="8">
    <location>
        <begin position="280"/>
        <end position="305"/>
    </location>
</feature>
<keyword evidence="3" id="KW-1003">Cell membrane</keyword>
<dbReference type="GO" id="GO:0098797">
    <property type="term" value="C:plasma membrane protein complex"/>
    <property type="evidence" value="ECO:0007669"/>
    <property type="project" value="TreeGrafter"/>
</dbReference>
<dbReference type="PANTHER" id="PTHR30489">
    <property type="entry name" value="LIPOPROTEIN-RELEASING SYSTEM TRANSMEMBRANE PROTEIN LOLE"/>
    <property type="match status" value="1"/>
</dbReference>
<evidence type="ECO:0000256" key="4">
    <source>
        <dbReference type="ARBA" id="ARBA00022692"/>
    </source>
</evidence>
<feature type="transmembrane region" description="Helical" evidence="8">
    <location>
        <begin position="325"/>
        <end position="348"/>
    </location>
</feature>
<gene>
    <name evidence="10" type="ORF">CN475_29270</name>
</gene>
<dbReference type="GO" id="GO:0044874">
    <property type="term" value="P:lipoprotein localization to outer membrane"/>
    <property type="evidence" value="ECO:0007669"/>
    <property type="project" value="TreeGrafter"/>
</dbReference>
<dbReference type="AlphaFoldDB" id="A0A9X6YPV1"/>
<organism evidence="10 11">
    <name type="scientific">Bacillus cereus</name>
    <dbReference type="NCBI Taxonomy" id="1396"/>
    <lineage>
        <taxon>Bacteria</taxon>
        <taxon>Bacillati</taxon>
        <taxon>Bacillota</taxon>
        <taxon>Bacilli</taxon>
        <taxon>Bacillales</taxon>
        <taxon>Bacillaceae</taxon>
        <taxon>Bacillus</taxon>
        <taxon>Bacillus cereus group</taxon>
    </lineage>
</organism>
<comment type="similarity">
    <text evidence="2">Belongs to the ABC-4 integral membrane protein family. LolC/E subfamily.</text>
</comment>
<evidence type="ECO:0000256" key="3">
    <source>
        <dbReference type="ARBA" id="ARBA00022475"/>
    </source>
</evidence>
<dbReference type="InterPro" id="IPR051447">
    <property type="entry name" value="Lipoprotein-release_system"/>
</dbReference>
<feature type="transmembrane region" description="Helical" evidence="8">
    <location>
        <begin position="14"/>
        <end position="35"/>
    </location>
</feature>
<dbReference type="Pfam" id="PF02687">
    <property type="entry name" value="FtsX"/>
    <property type="match status" value="1"/>
</dbReference>
<proteinExistence type="inferred from homology"/>
<evidence type="ECO:0000256" key="5">
    <source>
        <dbReference type="ARBA" id="ARBA00022989"/>
    </source>
</evidence>
<accession>A0A9X6YPV1</accession>
<evidence type="ECO:0000259" key="9">
    <source>
        <dbReference type="Pfam" id="PF02687"/>
    </source>
</evidence>
<keyword evidence="6 8" id="KW-0472">Membrane</keyword>
<keyword evidence="5 8" id="KW-1133">Transmembrane helix</keyword>
<evidence type="ECO:0000256" key="8">
    <source>
        <dbReference type="SAM" id="Phobius"/>
    </source>
</evidence>
<dbReference type="InterPro" id="IPR003838">
    <property type="entry name" value="ABC3_permease_C"/>
</dbReference>
<keyword evidence="4 8" id="KW-0812">Transmembrane</keyword>
<evidence type="ECO:0000313" key="10">
    <source>
        <dbReference type="EMBL" id="PEQ78081.1"/>
    </source>
</evidence>
<feature type="transmembrane region" description="Helical" evidence="8">
    <location>
        <begin position="240"/>
        <end position="260"/>
    </location>
</feature>
<comment type="subcellular location">
    <subcellularLocation>
        <location evidence="1">Cell membrane</location>
        <topology evidence="1">Multi-pass membrane protein</topology>
    </subcellularLocation>
</comment>
<evidence type="ECO:0000256" key="2">
    <source>
        <dbReference type="ARBA" id="ARBA00005236"/>
    </source>
</evidence>
<sequence length="361" mass="41621">MNLILKEIAVNRKIFVMLVIGFTLTILPILIAMSIRDDYDEDFYERKHGYFKYYYTVQLTSFGELDFKAIQELTETTFKNSSVITNNMIIGIPGIGEVKMVGLINKNWSPPLVKGSRMEDGEENSVIVGKNIYKESETIKLFSKEYRVKGVNGANDKHVYNNNVYIGLKDMPDEMKRRIQNENTFEMIVRSNENPKQEMDTFIWYVKQNRTDTNAKVINEKENYENEKRSSKAMRAQLTLPYRILFIAVMNCIIASYFWIYTKKKSISLRKTLGASNLNLFVFIFSQLFLCAIAAAVCAICMQWILSTMNQSIVNLMGFAIRIDIFKVMMSVVIALSISFITAVIPFFKILKIEPAKALKE</sequence>
<feature type="coiled-coil region" evidence="7">
    <location>
        <begin position="207"/>
        <end position="234"/>
    </location>
</feature>
<keyword evidence="7" id="KW-0175">Coiled coil</keyword>
<protein>
    <submittedName>
        <fullName evidence="10">ABC transporter permease</fullName>
    </submittedName>
</protein>
<evidence type="ECO:0000313" key="11">
    <source>
        <dbReference type="Proteomes" id="UP000219869"/>
    </source>
</evidence>
<dbReference type="EMBL" id="NTXW01000090">
    <property type="protein sequence ID" value="PEQ78081.1"/>
    <property type="molecule type" value="Genomic_DNA"/>
</dbReference>